<evidence type="ECO:0000313" key="2">
    <source>
        <dbReference type="EMBL" id="PFX14149.1"/>
    </source>
</evidence>
<protein>
    <submittedName>
        <fullName evidence="2">Uncharacterized protein</fullName>
    </submittedName>
</protein>
<feature type="compositionally biased region" description="Polar residues" evidence="1">
    <location>
        <begin position="165"/>
        <end position="181"/>
    </location>
</feature>
<feature type="compositionally biased region" description="Polar residues" evidence="1">
    <location>
        <begin position="9"/>
        <end position="24"/>
    </location>
</feature>
<dbReference type="Proteomes" id="UP000225706">
    <property type="component" value="Unassembled WGS sequence"/>
</dbReference>
<comment type="caution">
    <text evidence="2">The sequence shown here is derived from an EMBL/GenBank/DDBJ whole genome shotgun (WGS) entry which is preliminary data.</text>
</comment>
<sequence>MLGRIRSSAEPTSGQPVNPKDSSVENYYVPSGGTLTLIVNISHENEQADHFYFGRGSPLNPIIKFAKGDGGNGTCFNEWPQCKENYGLILRQHSEEKIFEIMIRDANKSTEDWYRLFAYCVGTNHNCNTGQPMKSFILNIKDELEPTEVTTVDTTMTGSGPTTEPVSSGGQNSTQETTGQGPVSKDISSHAVIAWTVSAAIIVFLI</sequence>
<feature type="compositionally biased region" description="Low complexity" evidence="1">
    <location>
        <begin position="151"/>
        <end position="164"/>
    </location>
</feature>
<name>A0A2B4RBG8_STYPI</name>
<gene>
    <name evidence="2" type="ORF">AWC38_SpisGene21723</name>
</gene>
<keyword evidence="3" id="KW-1185">Reference proteome</keyword>
<feature type="region of interest" description="Disordered" evidence="1">
    <location>
        <begin position="1"/>
        <end position="24"/>
    </location>
</feature>
<evidence type="ECO:0000313" key="3">
    <source>
        <dbReference type="Proteomes" id="UP000225706"/>
    </source>
</evidence>
<reference evidence="3" key="1">
    <citation type="journal article" date="2017" name="bioRxiv">
        <title>Comparative analysis of the genomes of Stylophora pistillata and Acropora digitifera provides evidence for extensive differences between species of corals.</title>
        <authorList>
            <person name="Voolstra C.R."/>
            <person name="Li Y."/>
            <person name="Liew Y.J."/>
            <person name="Baumgarten S."/>
            <person name="Zoccola D."/>
            <person name="Flot J.-F."/>
            <person name="Tambutte S."/>
            <person name="Allemand D."/>
            <person name="Aranda M."/>
        </authorList>
    </citation>
    <scope>NUCLEOTIDE SEQUENCE [LARGE SCALE GENOMIC DNA]</scope>
</reference>
<dbReference type="AlphaFoldDB" id="A0A2B4RBG8"/>
<feature type="region of interest" description="Disordered" evidence="1">
    <location>
        <begin position="151"/>
        <end position="184"/>
    </location>
</feature>
<dbReference type="EMBL" id="LSMT01000830">
    <property type="protein sequence ID" value="PFX14149.1"/>
    <property type="molecule type" value="Genomic_DNA"/>
</dbReference>
<accession>A0A2B4RBG8</accession>
<proteinExistence type="predicted"/>
<evidence type="ECO:0000256" key="1">
    <source>
        <dbReference type="SAM" id="MobiDB-lite"/>
    </source>
</evidence>
<organism evidence="2 3">
    <name type="scientific">Stylophora pistillata</name>
    <name type="common">Smooth cauliflower coral</name>
    <dbReference type="NCBI Taxonomy" id="50429"/>
    <lineage>
        <taxon>Eukaryota</taxon>
        <taxon>Metazoa</taxon>
        <taxon>Cnidaria</taxon>
        <taxon>Anthozoa</taxon>
        <taxon>Hexacorallia</taxon>
        <taxon>Scleractinia</taxon>
        <taxon>Astrocoeniina</taxon>
        <taxon>Pocilloporidae</taxon>
        <taxon>Stylophora</taxon>
    </lineage>
</organism>